<keyword evidence="3" id="KW-1185">Reference proteome</keyword>
<feature type="region of interest" description="Disordered" evidence="1">
    <location>
        <begin position="54"/>
        <end position="78"/>
    </location>
</feature>
<protein>
    <submittedName>
        <fullName evidence="2">Uncharacterized protein</fullName>
    </submittedName>
</protein>
<evidence type="ECO:0000313" key="2">
    <source>
        <dbReference type="EMBL" id="KAJ1145026.1"/>
    </source>
</evidence>
<organism evidence="2 3">
    <name type="scientific">Pleurodeles waltl</name>
    <name type="common">Iberian ribbed newt</name>
    <dbReference type="NCBI Taxonomy" id="8319"/>
    <lineage>
        <taxon>Eukaryota</taxon>
        <taxon>Metazoa</taxon>
        <taxon>Chordata</taxon>
        <taxon>Craniata</taxon>
        <taxon>Vertebrata</taxon>
        <taxon>Euteleostomi</taxon>
        <taxon>Amphibia</taxon>
        <taxon>Batrachia</taxon>
        <taxon>Caudata</taxon>
        <taxon>Salamandroidea</taxon>
        <taxon>Salamandridae</taxon>
        <taxon>Pleurodelinae</taxon>
        <taxon>Pleurodeles</taxon>
    </lineage>
</organism>
<evidence type="ECO:0000313" key="3">
    <source>
        <dbReference type="Proteomes" id="UP001066276"/>
    </source>
</evidence>
<accession>A0AAV7QWW4</accession>
<evidence type="ECO:0000256" key="1">
    <source>
        <dbReference type="SAM" id="MobiDB-lite"/>
    </source>
</evidence>
<name>A0AAV7QWW4_PLEWA</name>
<dbReference type="EMBL" id="JANPWB010000010">
    <property type="protein sequence ID" value="KAJ1145026.1"/>
    <property type="molecule type" value="Genomic_DNA"/>
</dbReference>
<gene>
    <name evidence="2" type="ORF">NDU88_011318</name>
</gene>
<proteinExistence type="predicted"/>
<dbReference type="AlphaFoldDB" id="A0AAV7QWW4"/>
<sequence length="226" mass="24803">MPDGAPAQLAFLLRRRWNAPRNRSSAKGPISPEHRQLILPEALPGPWRLASMLRGPRQAQQRGRTRGPSGAFHQAQPGSDLWEGRRLGKVQKKEKVASLAGLRMSGILHAGLCSRLVLATLKFARQPQCLSSHGGVGGRGAVTSQNREAFVASLPGPLLQRGLTKFKAGRYALRRPLFQGTREGAAPRIPARDFHGCSLVRQSWHLQSPRANNGLLGWQQGRRFQA</sequence>
<reference evidence="2" key="1">
    <citation type="journal article" date="2022" name="bioRxiv">
        <title>Sequencing and chromosome-scale assembly of the giantPleurodeles waltlgenome.</title>
        <authorList>
            <person name="Brown T."/>
            <person name="Elewa A."/>
            <person name="Iarovenko S."/>
            <person name="Subramanian E."/>
            <person name="Araus A.J."/>
            <person name="Petzold A."/>
            <person name="Susuki M."/>
            <person name="Suzuki K.-i.T."/>
            <person name="Hayashi T."/>
            <person name="Toyoda A."/>
            <person name="Oliveira C."/>
            <person name="Osipova E."/>
            <person name="Leigh N.D."/>
            <person name="Simon A."/>
            <person name="Yun M.H."/>
        </authorList>
    </citation>
    <scope>NUCLEOTIDE SEQUENCE</scope>
    <source>
        <strain evidence="2">20211129_DDA</strain>
        <tissue evidence="2">Liver</tissue>
    </source>
</reference>
<comment type="caution">
    <text evidence="2">The sequence shown here is derived from an EMBL/GenBank/DDBJ whole genome shotgun (WGS) entry which is preliminary data.</text>
</comment>
<dbReference type="Proteomes" id="UP001066276">
    <property type="component" value="Chromosome 6"/>
</dbReference>